<reference evidence="1" key="2">
    <citation type="submission" date="2025-08" db="UniProtKB">
        <authorList>
            <consortium name="Ensembl"/>
        </authorList>
    </citation>
    <scope>IDENTIFICATION</scope>
</reference>
<dbReference type="Proteomes" id="UP000007875">
    <property type="component" value="Unassembled WGS sequence"/>
</dbReference>
<name>H2ZMT4_CIOSA</name>
<organism evidence="1 2">
    <name type="scientific">Ciona savignyi</name>
    <name type="common">Pacific transparent sea squirt</name>
    <dbReference type="NCBI Taxonomy" id="51511"/>
    <lineage>
        <taxon>Eukaryota</taxon>
        <taxon>Metazoa</taxon>
        <taxon>Chordata</taxon>
        <taxon>Tunicata</taxon>
        <taxon>Ascidiacea</taxon>
        <taxon>Phlebobranchia</taxon>
        <taxon>Cionidae</taxon>
        <taxon>Ciona</taxon>
    </lineage>
</organism>
<reference evidence="2" key="1">
    <citation type="submission" date="2003-08" db="EMBL/GenBank/DDBJ databases">
        <authorList>
            <person name="Birren B."/>
            <person name="Nusbaum C."/>
            <person name="Abebe A."/>
            <person name="Abouelleil A."/>
            <person name="Adekoya E."/>
            <person name="Ait-zahra M."/>
            <person name="Allen N."/>
            <person name="Allen T."/>
            <person name="An P."/>
            <person name="Anderson M."/>
            <person name="Anderson S."/>
            <person name="Arachchi H."/>
            <person name="Armbruster J."/>
            <person name="Bachantsang P."/>
            <person name="Baldwin J."/>
            <person name="Barry A."/>
            <person name="Bayul T."/>
            <person name="Blitshsteyn B."/>
            <person name="Bloom T."/>
            <person name="Blye J."/>
            <person name="Boguslavskiy L."/>
            <person name="Borowsky M."/>
            <person name="Boukhgalter B."/>
            <person name="Brunache A."/>
            <person name="Butler J."/>
            <person name="Calixte N."/>
            <person name="Calvo S."/>
            <person name="Camarata J."/>
            <person name="Campo K."/>
            <person name="Chang J."/>
            <person name="Cheshatsang Y."/>
            <person name="Citroen M."/>
            <person name="Collymore A."/>
            <person name="Considine T."/>
            <person name="Cook A."/>
            <person name="Cooke P."/>
            <person name="Corum B."/>
            <person name="Cuomo C."/>
            <person name="David R."/>
            <person name="Dawoe T."/>
            <person name="Degray S."/>
            <person name="Dodge S."/>
            <person name="Dooley K."/>
            <person name="Dorje P."/>
            <person name="Dorjee K."/>
            <person name="Dorris L."/>
            <person name="Duffey N."/>
            <person name="Dupes A."/>
            <person name="Elkins T."/>
            <person name="Engels R."/>
            <person name="Erickson J."/>
            <person name="Farina A."/>
            <person name="Faro S."/>
            <person name="Ferreira P."/>
            <person name="Fischer H."/>
            <person name="Fitzgerald M."/>
            <person name="Foley K."/>
            <person name="Gage D."/>
            <person name="Galagan J."/>
            <person name="Gearin G."/>
            <person name="Gnerre S."/>
            <person name="Gnirke A."/>
            <person name="Goyette A."/>
            <person name="Graham J."/>
            <person name="Grandbois E."/>
            <person name="Gyaltsen K."/>
            <person name="Hafez N."/>
            <person name="Hagopian D."/>
            <person name="Hagos B."/>
            <person name="Hall J."/>
            <person name="Hatcher B."/>
            <person name="Heller A."/>
            <person name="Higgins H."/>
            <person name="Honan T."/>
            <person name="Horn A."/>
            <person name="Houde N."/>
            <person name="Hughes L."/>
            <person name="Hulme W."/>
            <person name="Husby E."/>
            <person name="Iliev I."/>
            <person name="Jaffe D."/>
            <person name="Jones C."/>
            <person name="Kamal M."/>
            <person name="Kamat A."/>
            <person name="Kamvysselis M."/>
            <person name="Karlsson E."/>
            <person name="Kells C."/>
            <person name="Kieu A."/>
            <person name="Kisner P."/>
            <person name="Kodira C."/>
            <person name="Kulbokas E."/>
            <person name="Labutti K."/>
            <person name="Lama D."/>
            <person name="Landers T."/>
            <person name="Leger J."/>
            <person name="Levine S."/>
            <person name="Lewis D."/>
            <person name="Lewis T."/>
            <person name="Lindblad-toh K."/>
            <person name="Liu X."/>
            <person name="Lokyitsang T."/>
            <person name="Lokyitsang Y."/>
            <person name="Lucien O."/>
            <person name="Lui A."/>
            <person name="Ma L.J."/>
            <person name="Mabbitt R."/>
            <person name="Macdonald J."/>
            <person name="Maclean C."/>
            <person name="Major J."/>
            <person name="Manning J."/>
            <person name="Marabella R."/>
            <person name="Maru K."/>
            <person name="Matthews C."/>
            <person name="Mauceli E."/>
            <person name="Mccarthy M."/>
            <person name="Mcdonough S."/>
            <person name="Mcghee T."/>
            <person name="Meldrim J."/>
            <person name="Meneus L."/>
            <person name="Mesirov J."/>
            <person name="Mihalev A."/>
            <person name="Mihova T."/>
            <person name="Mikkelsen T."/>
            <person name="Mlenga V."/>
            <person name="Moru K."/>
            <person name="Mozes J."/>
            <person name="Mulrain L."/>
            <person name="Munson G."/>
            <person name="Naylor J."/>
            <person name="Newes C."/>
            <person name="Nguyen C."/>
            <person name="Nguyen N."/>
            <person name="Nguyen T."/>
            <person name="Nicol R."/>
            <person name="Nielsen C."/>
            <person name="Nizzari M."/>
            <person name="Norbu C."/>
            <person name="Norbu N."/>
            <person name="O'donnell P."/>
            <person name="Okoawo O."/>
            <person name="O'leary S."/>
            <person name="Omotosho B."/>
            <person name="O'neill K."/>
            <person name="Osman S."/>
            <person name="Parker S."/>
            <person name="Perrin D."/>
            <person name="Phunkhang P."/>
            <person name="Piqani B."/>
            <person name="Purcell S."/>
            <person name="Rachupka T."/>
            <person name="Ramasamy U."/>
            <person name="Rameau R."/>
            <person name="Ray V."/>
            <person name="Raymond C."/>
            <person name="Retta R."/>
            <person name="Richardson S."/>
            <person name="Rise C."/>
            <person name="Rodriguez J."/>
            <person name="Rogers J."/>
            <person name="Rogov P."/>
            <person name="Rutman M."/>
            <person name="Schupbach R."/>
            <person name="Seaman C."/>
            <person name="Settipalli S."/>
            <person name="Sharpe T."/>
            <person name="Sheridan J."/>
            <person name="Sherpa N."/>
            <person name="Shi J."/>
            <person name="Smirnov S."/>
            <person name="Smith C."/>
            <person name="Sougnez C."/>
            <person name="Spencer B."/>
            <person name="Stalker J."/>
            <person name="Stange-thomann N."/>
            <person name="Stavropoulos S."/>
            <person name="Stetson K."/>
            <person name="Stone C."/>
            <person name="Stone S."/>
            <person name="Stubbs M."/>
            <person name="Talamas J."/>
            <person name="Tchuinga P."/>
            <person name="Tenzing P."/>
            <person name="Tesfaye S."/>
            <person name="Theodore J."/>
            <person name="Thoulutsang Y."/>
            <person name="Topham K."/>
            <person name="Towey S."/>
            <person name="Tsamla T."/>
            <person name="Tsomo N."/>
            <person name="Vallee D."/>
            <person name="Vassiliev H."/>
            <person name="Venkataraman V."/>
            <person name="Vinson J."/>
            <person name="Vo A."/>
            <person name="Wade C."/>
            <person name="Wang S."/>
            <person name="Wangchuk T."/>
            <person name="Wangdi T."/>
            <person name="Whittaker C."/>
            <person name="Wilkinson J."/>
            <person name="Wu Y."/>
            <person name="Wyman D."/>
            <person name="Yadav S."/>
            <person name="Yang S."/>
            <person name="Yang X."/>
            <person name="Yeager S."/>
            <person name="Yee E."/>
            <person name="Young G."/>
            <person name="Zainoun J."/>
            <person name="Zembeck L."/>
            <person name="Zimmer A."/>
            <person name="Zody M."/>
            <person name="Lander E."/>
        </authorList>
    </citation>
    <scope>NUCLEOTIDE SEQUENCE [LARGE SCALE GENOMIC DNA]</scope>
</reference>
<dbReference type="InParanoid" id="H2ZMT4"/>
<evidence type="ECO:0000313" key="2">
    <source>
        <dbReference type="Proteomes" id="UP000007875"/>
    </source>
</evidence>
<reference evidence="1" key="3">
    <citation type="submission" date="2025-09" db="UniProtKB">
        <authorList>
            <consortium name="Ensembl"/>
        </authorList>
    </citation>
    <scope>IDENTIFICATION</scope>
</reference>
<proteinExistence type="predicted"/>
<protein>
    <submittedName>
        <fullName evidence="1">Uncharacterized protein</fullName>
    </submittedName>
</protein>
<dbReference type="HOGENOM" id="CLU_2837734_0_0_1"/>
<dbReference type="AlphaFoldDB" id="H2ZMT4"/>
<dbReference type="Ensembl" id="ENSCSAVT00000019107.1">
    <property type="protein sequence ID" value="ENSCSAVP00000018900.1"/>
    <property type="gene ID" value="ENSCSAVG00000011098.1"/>
</dbReference>
<keyword evidence="2" id="KW-1185">Reference proteome</keyword>
<sequence length="66" mass="7397">MQYLLNGRLDCLVEPDDGFEQLMLVGLLEQANITALTMERKRELILSAALDHGLYSFISKIISDVA</sequence>
<accession>H2ZMT4</accession>
<evidence type="ECO:0000313" key="1">
    <source>
        <dbReference type="Ensembl" id="ENSCSAVP00000018900.1"/>
    </source>
</evidence>